<protein>
    <submittedName>
        <fullName evidence="1">DUF465 domain-containing protein</fullName>
    </submittedName>
</protein>
<dbReference type="InterPro" id="IPR007420">
    <property type="entry name" value="DUF465"/>
</dbReference>
<dbReference type="InterPro" id="IPR038444">
    <property type="entry name" value="DUF465_sf"/>
</dbReference>
<sequence>MSHKPHDLAAEFPDDVEVLHRLKATKGHFAVLADRYDEVNHAIFRIEAECDAASDERAEELKKERLSLLDQIGTLIREARRAPA</sequence>
<dbReference type="EMBL" id="JANZXA010000008">
    <property type="protein sequence ID" value="MCT2400483.1"/>
    <property type="molecule type" value="Genomic_DNA"/>
</dbReference>
<dbReference type="Pfam" id="PF04325">
    <property type="entry name" value="DUF465"/>
    <property type="match status" value="1"/>
</dbReference>
<name>A0ABT2I7B6_9SPHN</name>
<comment type="caution">
    <text evidence="1">The sequence shown here is derived from an EMBL/GenBank/DDBJ whole genome shotgun (WGS) entry which is preliminary data.</text>
</comment>
<dbReference type="Proteomes" id="UP001165583">
    <property type="component" value="Unassembled WGS sequence"/>
</dbReference>
<evidence type="ECO:0000313" key="2">
    <source>
        <dbReference type="Proteomes" id="UP001165583"/>
    </source>
</evidence>
<reference evidence="1" key="1">
    <citation type="submission" date="2022-09" db="EMBL/GenBank/DDBJ databases">
        <title>Novosphingobium sp. Nov., a polycyclic aromatic hydrocarbon-degrading bacterium isolated form mangrove sediments in HongKong.</title>
        <authorList>
            <person name="Hu Z."/>
        </authorList>
    </citation>
    <scope>NUCLEOTIDE SEQUENCE</scope>
    <source>
        <strain evidence="1">HK4-1</strain>
    </source>
</reference>
<dbReference type="Gene3D" id="6.10.280.50">
    <property type="match status" value="1"/>
</dbReference>
<gene>
    <name evidence="1" type="ORF">NZK81_13055</name>
</gene>
<accession>A0ABT2I7B6</accession>
<evidence type="ECO:0000313" key="1">
    <source>
        <dbReference type="EMBL" id="MCT2400483.1"/>
    </source>
</evidence>
<dbReference type="RefSeq" id="WP_260046530.1">
    <property type="nucleotide sequence ID" value="NZ_JANZXA010000008.1"/>
</dbReference>
<keyword evidence="2" id="KW-1185">Reference proteome</keyword>
<proteinExistence type="predicted"/>
<organism evidence="1 2">
    <name type="scientific">Novosphingobium mangrovi</name>
    <name type="common">ex Huang et al. 2023</name>
    <dbReference type="NCBI Taxonomy" id="2976432"/>
    <lineage>
        <taxon>Bacteria</taxon>
        <taxon>Pseudomonadati</taxon>
        <taxon>Pseudomonadota</taxon>
        <taxon>Alphaproteobacteria</taxon>
        <taxon>Sphingomonadales</taxon>
        <taxon>Sphingomonadaceae</taxon>
        <taxon>Novosphingobium</taxon>
    </lineage>
</organism>